<accession>A0A832TP97</accession>
<dbReference type="RefSeq" id="WP_010978957.1">
    <property type="nucleotide sequence ID" value="NZ_BAABQO010000004.1"/>
</dbReference>
<name>A0A832TP97_9CREN</name>
<dbReference type="GeneID" id="1458927"/>
<comment type="caution">
    <text evidence="1">The sequence shown here is derived from an EMBL/GenBank/DDBJ whole genome shotgun (WGS) entry which is preliminary data.</text>
</comment>
<evidence type="ECO:0000313" key="1">
    <source>
        <dbReference type="EMBL" id="HII73934.1"/>
    </source>
</evidence>
<sequence length="60" mass="6957">MVKPYIRKGGREGDETYYLNIPRDIAKAFNITKEDEFVLSVETKDGEITLCYKRVKKAKS</sequence>
<gene>
    <name evidence="1" type="ORF">HA332_06040</name>
</gene>
<dbReference type="GO" id="GO:0003677">
    <property type="term" value="F:DNA binding"/>
    <property type="evidence" value="ECO:0007669"/>
    <property type="project" value="UniProtKB-KW"/>
</dbReference>
<evidence type="ECO:0000313" key="2">
    <source>
        <dbReference type="Proteomes" id="UP000646844"/>
    </source>
</evidence>
<protein>
    <submittedName>
        <fullName evidence="1">AbrB/MazE/SpoVT family DNA-binding domain-containing protein</fullName>
    </submittedName>
</protein>
<dbReference type="Gene3D" id="2.10.260.10">
    <property type="match status" value="1"/>
</dbReference>
<reference evidence="1" key="1">
    <citation type="journal article" date="2020" name="bioRxiv">
        <title>A rank-normalized archaeal taxonomy based on genome phylogeny resolves widespread incomplete and uneven classifications.</title>
        <authorList>
            <person name="Rinke C."/>
            <person name="Chuvochina M."/>
            <person name="Mussig A.J."/>
            <person name="Chaumeil P.-A."/>
            <person name="Waite D.W."/>
            <person name="Whitman W.B."/>
            <person name="Parks D.H."/>
            <person name="Hugenholtz P."/>
        </authorList>
    </citation>
    <scope>NUCLEOTIDE SEQUENCE</scope>
    <source>
        <strain evidence="1">UBA8838</strain>
    </source>
</reference>
<proteinExistence type="predicted"/>
<keyword evidence="1" id="KW-0238">DNA-binding</keyword>
<dbReference type="Proteomes" id="UP000646844">
    <property type="component" value="Unassembled WGS sequence"/>
</dbReference>
<dbReference type="AlphaFoldDB" id="A0A832TP97"/>
<organism evidence="1 2">
    <name type="scientific">Sulfurisphaera tokodaii</name>
    <dbReference type="NCBI Taxonomy" id="111955"/>
    <lineage>
        <taxon>Archaea</taxon>
        <taxon>Thermoproteota</taxon>
        <taxon>Thermoprotei</taxon>
        <taxon>Sulfolobales</taxon>
        <taxon>Sulfolobaceae</taxon>
        <taxon>Sulfurisphaera</taxon>
    </lineage>
</organism>
<dbReference type="EMBL" id="DUJO01000025">
    <property type="protein sequence ID" value="HII73934.1"/>
    <property type="molecule type" value="Genomic_DNA"/>
</dbReference>
<dbReference type="OMA" id="EGDETYY"/>